<evidence type="ECO:0000256" key="10">
    <source>
        <dbReference type="ARBA" id="ARBA00022723"/>
    </source>
</evidence>
<evidence type="ECO:0000256" key="12">
    <source>
        <dbReference type="ARBA" id="ARBA00022968"/>
    </source>
</evidence>
<comment type="pathway">
    <text evidence="4">Glycan metabolism; heparan sulfate biosynthesis.</text>
</comment>
<evidence type="ECO:0000256" key="15">
    <source>
        <dbReference type="ARBA" id="ARBA00023136"/>
    </source>
</evidence>
<evidence type="ECO:0000313" key="22">
    <source>
        <dbReference type="Proteomes" id="UP000695022"/>
    </source>
</evidence>
<name>A0ABM1FBY6_PRICU</name>
<keyword evidence="9 21" id="KW-0812">Transmembrane</keyword>
<evidence type="ECO:0000256" key="19">
    <source>
        <dbReference type="ARBA" id="ARBA00047847"/>
    </source>
</evidence>
<dbReference type="PANTHER" id="PTHR46025">
    <property type="entry name" value="XYLOSYLTRANSFERASE OXT"/>
    <property type="match status" value="1"/>
</dbReference>
<accession>A0ABM1FBY6</accession>
<keyword evidence="17" id="KW-0325">Glycoprotein</keyword>
<comment type="pathway">
    <text evidence="3">Glycan metabolism; chondroitin sulfate biosynthesis.</text>
</comment>
<keyword evidence="14" id="KW-0333">Golgi apparatus</keyword>
<keyword evidence="11" id="KW-0256">Endoplasmic reticulum</keyword>
<dbReference type="GeneID" id="106821587"/>
<evidence type="ECO:0000256" key="18">
    <source>
        <dbReference type="ARBA" id="ARBA00042865"/>
    </source>
</evidence>
<keyword evidence="16" id="KW-1015">Disulfide bond</keyword>
<dbReference type="EC" id="2.4.2.26" evidence="6"/>
<keyword evidence="10" id="KW-0479">Metal-binding</keyword>
<evidence type="ECO:0000256" key="4">
    <source>
        <dbReference type="ARBA" id="ARBA00005093"/>
    </source>
</evidence>
<evidence type="ECO:0000313" key="23">
    <source>
        <dbReference type="RefSeq" id="XP_014681957.1"/>
    </source>
</evidence>
<evidence type="ECO:0000256" key="20">
    <source>
        <dbReference type="SAM" id="MobiDB-lite"/>
    </source>
</evidence>
<keyword evidence="8" id="KW-0808">Transferase</keyword>
<proteinExistence type="inferred from homology"/>
<feature type="transmembrane region" description="Helical" evidence="21">
    <location>
        <begin position="982"/>
        <end position="1005"/>
    </location>
</feature>
<comment type="similarity">
    <text evidence="5">Belongs to the glycosyltransferase 14 family. XylT subfamily.</text>
</comment>
<comment type="catalytic activity">
    <reaction evidence="19">
        <text>UDP-alpha-D-xylose + L-seryl-[protein] = 3-O-(beta-D-xylosyl)-L-seryl-[protein] + UDP + H(+)</text>
        <dbReference type="Rhea" id="RHEA:50192"/>
        <dbReference type="Rhea" id="RHEA-COMP:9863"/>
        <dbReference type="Rhea" id="RHEA-COMP:12567"/>
        <dbReference type="ChEBI" id="CHEBI:15378"/>
        <dbReference type="ChEBI" id="CHEBI:29999"/>
        <dbReference type="ChEBI" id="CHEBI:57632"/>
        <dbReference type="ChEBI" id="CHEBI:58223"/>
        <dbReference type="ChEBI" id="CHEBI:132085"/>
        <dbReference type="EC" id="2.4.2.26"/>
    </reaction>
</comment>
<dbReference type="Pfam" id="PF02485">
    <property type="entry name" value="Branch"/>
    <property type="match status" value="1"/>
</dbReference>
<evidence type="ECO:0000256" key="9">
    <source>
        <dbReference type="ARBA" id="ARBA00022692"/>
    </source>
</evidence>
<keyword evidence="7" id="KW-0328">Glycosyltransferase</keyword>
<feature type="compositionally biased region" description="Basic and acidic residues" evidence="20">
    <location>
        <begin position="923"/>
        <end position="949"/>
    </location>
</feature>
<keyword evidence="15 21" id="KW-0472">Membrane</keyword>
<reference evidence="23" key="1">
    <citation type="submission" date="2025-08" db="UniProtKB">
        <authorList>
            <consortium name="RefSeq"/>
        </authorList>
    </citation>
    <scope>IDENTIFICATION</scope>
</reference>
<protein>
    <recommendedName>
        <fullName evidence="6">protein xylosyltransferase</fullName>
        <ecNumber evidence="6">2.4.2.26</ecNumber>
    </recommendedName>
    <alternativeName>
        <fullName evidence="18">Peptide O-xylosyltransferase</fullName>
    </alternativeName>
</protein>
<dbReference type="InterPro" id="IPR003406">
    <property type="entry name" value="Glyco_trans_14"/>
</dbReference>
<evidence type="ECO:0000256" key="16">
    <source>
        <dbReference type="ARBA" id="ARBA00023157"/>
    </source>
</evidence>
<comment type="subcellular location">
    <subcellularLocation>
        <location evidence="2">Endoplasmic reticulum membrane</location>
        <topology evidence="2">Single-pass type II membrane protein</topology>
    </subcellularLocation>
    <subcellularLocation>
        <location evidence="1">Golgi apparatus membrane</location>
        <topology evidence="1">Single-pass type II membrane protein</topology>
    </subcellularLocation>
</comment>
<dbReference type="Proteomes" id="UP000695022">
    <property type="component" value="Unplaced"/>
</dbReference>
<evidence type="ECO:0000256" key="1">
    <source>
        <dbReference type="ARBA" id="ARBA00004323"/>
    </source>
</evidence>
<gene>
    <name evidence="23" type="primary">LOC106821587</name>
</gene>
<evidence type="ECO:0000256" key="8">
    <source>
        <dbReference type="ARBA" id="ARBA00022679"/>
    </source>
</evidence>
<evidence type="ECO:0000256" key="2">
    <source>
        <dbReference type="ARBA" id="ARBA00004648"/>
    </source>
</evidence>
<evidence type="ECO:0000256" key="3">
    <source>
        <dbReference type="ARBA" id="ARBA00004840"/>
    </source>
</evidence>
<evidence type="ECO:0000256" key="21">
    <source>
        <dbReference type="SAM" id="Phobius"/>
    </source>
</evidence>
<sequence>MLISIYSIAMVVNIKKTTCVGCILLVVLMPVLIDGFIKHPSQQEIQLSYAYYEKEPVEIIGRSYEILETTPRVYLMCPKDYFISKIHYSLRLSPSFLKKLGKKDESWLYTISDALDIKHIDVTPPCGTIKYCMGFQACLFTFSNEFCKNDPVRGIRKVVDLYLTCENDADLEELFLKHEVPSEVPSQLTGRRHHVMLITHSSFIETGVSKLSDVQVFPHIIPETQVFGVQCADVADVYNLGFRGVCHSKPQPGNLTSNYLWKVLGRVLRSDHRKEITNVYCAFQYNRQGRCFPPEFVNPTSPSSIVEFTRRILPENGVHPQQQMALLQHPHLPLIPTRLGFMLLVHNKAELVMELLDLIYRKQHFYVIHVDTRLESNSTRMELHHLLGDRYGEKGNVRMLPIERSFRTAWASWNYIRAHLECLEELLRMGVWDFVINLSAADLPLRSVDDIAAALAPHRGKSFFYAYNKMNLDRDPLWYGCDFLYNLGRKGASPIGRLTHHSVWFILGRNFAQHIVSAEERQNSRLNEIQLYMMTVRVMDEHYFYNMLAQSPLNSTLRHKMVNFCNANQRETVDKLCRHRLEADFCGMGPAIFENKDVSSLRSISYHTFFARKFPTDSTHSIRKNTISWMKNGLTKRLEKGVTNSVIRQLAVFSAHILSQRSGTSYSLVEITNWKFLPAMEQNDVCCKGFDFERKKMIKLMDYRYWIEFTVIENKGERTVKPARVSVHPKPAAQCYPWGHLRATHITTQPDNAKLVDEFPRLRMLPGEPAGGDTLWLDMLLDVGLSDATCQQKNVDVNESLAYASFPKLKINLKSAGDLQLIASLVAPSGEVKCNSAIMVTLDSTAVGTSNYWWIQHKLSCGILNPGVWTVNIHQAGEESAFVYSHTLLLWEDKESSMITDLWTVEDVVLIQEVTNHESSSQENHRHGDWRDSRQFSEEEGGEKKETLCDDTKDLKSATAHQSYGLTTEPYDDNDCYRTVTLYGGLAGIVGLLLLTTYILIIAHYKGTVEKRKTQNGIYIVSAALVAQILIYFYTCHPEYIDKVIAWGKLNA</sequence>
<evidence type="ECO:0000256" key="14">
    <source>
        <dbReference type="ARBA" id="ARBA00023034"/>
    </source>
</evidence>
<feature type="region of interest" description="Disordered" evidence="20">
    <location>
        <begin position="916"/>
        <end position="949"/>
    </location>
</feature>
<keyword evidence="13 21" id="KW-1133">Transmembrane helix</keyword>
<dbReference type="InterPro" id="IPR043538">
    <property type="entry name" value="XYLT"/>
</dbReference>
<evidence type="ECO:0000256" key="6">
    <source>
        <dbReference type="ARBA" id="ARBA00011972"/>
    </source>
</evidence>
<evidence type="ECO:0000256" key="7">
    <source>
        <dbReference type="ARBA" id="ARBA00022676"/>
    </source>
</evidence>
<keyword evidence="12" id="KW-0735">Signal-anchor</keyword>
<dbReference type="PANTHER" id="PTHR46025:SF3">
    <property type="entry name" value="XYLOSYLTRANSFERASE OXT"/>
    <property type="match status" value="1"/>
</dbReference>
<organism evidence="22 23">
    <name type="scientific">Priapulus caudatus</name>
    <name type="common">Priapulid worm</name>
    <dbReference type="NCBI Taxonomy" id="37621"/>
    <lineage>
        <taxon>Eukaryota</taxon>
        <taxon>Metazoa</taxon>
        <taxon>Ecdysozoa</taxon>
        <taxon>Scalidophora</taxon>
        <taxon>Priapulida</taxon>
        <taxon>Priapulimorpha</taxon>
        <taxon>Priapulimorphida</taxon>
        <taxon>Priapulidae</taxon>
        <taxon>Priapulus</taxon>
    </lineage>
</organism>
<feature type="transmembrane region" description="Helical" evidence="21">
    <location>
        <begin position="1017"/>
        <end position="1035"/>
    </location>
</feature>
<evidence type="ECO:0000256" key="11">
    <source>
        <dbReference type="ARBA" id="ARBA00022824"/>
    </source>
</evidence>
<keyword evidence="22" id="KW-1185">Reference proteome</keyword>
<evidence type="ECO:0000256" key="5">
    <source>
        <dbReference type="ARBA" id="ARBA00010195"/>
    </source>
</evidence>
<evidence type="ECO:0000256" key="17">
    <source>
        <dbReference type="ARBA" id="ARBA00023180"/>
    </source>
</evidence>
<evidence type="ECO:0000256" key="13">
    <source>
        <dbReference type="ARBA" id="ARBA00022989"/>
    </source>
</evidence>
<dbReference type="RefSeq" id="XP_014681957.1">
    <property type="nucleotide sequence ID" value="XM_014826471.1"/>
</dbReference>